<evidence type="ECO:0000313" key="1">
    <source>
        <dbReference type="EMBL" id="MEE6113611.1"/>
    </source>
</evidence>
<accession>A0ABU7QSK8</accession>
<proteinExistence type="predicted"/>
<dbReference type="Proteomes" id="UP001352533">
    <property type="component" value="Unassembled WGS sequence"/>
</dbReference>
<gene>
    <name evidence="1" type="ORF">M5S25_10485</name>
</gene>
<dbReference type="EMBL" id="JAMDKS010000031">
    <property type="protein sequence ID" value="MEE6113611.1"/>
    <property type="molecule type" value="Genomic_DNA"/>
</dbReference>
<comment type="caution">
    <text evidence="1">The sequence shown here is derived from an EMBL/GenBank/DDBJ whole genome shotgun (WGS) entry which is preliminary data.</text>
</comment>
<protein>
    <submittedName>
        <fullName evidence="1">Uncharacterized protein</fullName>
    </submittedName>
</protein>
<name>A0ABU7QSK8_AVIPA</name>
<sequence>MIYSNYRHTFNPLDLSVDEYLECFTEPKQATHIIGYFPKIDRSLTSGEIWLYRGKHKYKYSLDHIWYGRKKELIKRKVFTVRQLINFLIKLIDKRTPIYPEPEHYKAAVIKSSRGALIVKNINDEYSTVTLLLATPAKPLPVQNRWGNQVIGSIKRDCKII</sequence>
<organism evidence="1 2">
    <name type="scientific">Avibacterium paragallinarum</name>
    <name type="common">Haemophilus gallinarum</name>
    <dbReference type="NCBI Taxonomy" id="728"/>
    <lineage>
        <taxon>Bacteria</taxon>
        <taxon>Pseudomonadati</taxon>
        <taxon>Pseudomonadota</taxon>
        <taxon>Gammaproteobacteria</taxon>
        <taxon>Pasteurellales</taxon>
        <taxon>Pasteurellaceae</taxon>
        <taxon>Avibacterium</taxon>
    </lineage>
</organism>
<evidence type="ECO:0000313" key="2">
    <source>
        <dbReference type="Proteomes" id="UP001352533"/>
    </source>
</evidence>
<dbReference type="RefSeq" id="WP_194752014.1">
    <property type="nucleotide sequence ID" value="NZ_JACEWB010000031.1"/>
</dbReference>
<keyword evidence="2" id="KW-1185">Reference proteome</keyword>
<reference evidence="1 2" key="1">
    <citation type="journal article" date="2022" name="Front. Microbiol.">
        <title>Commensal bacteria contribute to the growth of multidrug-resistant Avibacterium paragallinarum in chickens.</title>
        <authorList>
            <person name="Zhu J."/>
            <person name="Chen Y."/>
            <person name="Wu Y."/>
            <person name="Wang Y."/>
            <person name="Zhu K."/>
        </authorList>
    </citation>
    <scope>NUCLEOTIDE SEQUENCE [LARGE SCALE GENOMIC DNA]</scope>
    <source>
        <strain evidence="1 2">AV12</strain>
    </source>
</reference>